<feature type="region of interest" description="Disordered" evidence="1">
    <location>
        <begin position="1"/>
        <end position="25"/>
    </location>
</feature>
<dbReference type="Proteomes" id="UP000283063">
    <property type="component" value="Chromosome"/>
</dbReference>
<evidence type="ECO:0000313" key="2">
    <source>
        <dbReference type="EMBL" id="AZV79768.1"/>
    </source>
</evidence>
<dbReference type="KEGG" id="sedi:EBB79_19070"/>
<evidence type="ECO:0000313" key="3">
    <source>
        <dbReference type="Proteomes" id="UP000283063"/>
    </source>
</evidence>
<evidence type="ECO:0000256" key="1">
    <source>
        <dbReference type="SAM" id="MobiDB-lite"/>
    </source>
</evidence>
<organism evidence="2 3">
    <name type="scientific">Parasedimentitalea marina</name>
    <dbReference type="NCBI Taxonomy" id="2483033"/>
    <lineage>
        <taxon>Bacteria</taxon>
        <taxon>Pseudomonadati</taxon>
        <taxon>Pseudomonadota</taxon>
        <taxon>Alphaproteobacteria</taxon>
        <taxon>Rhodobacterales</taxon>
        <taxon>Paracoccaceae</taxon>
        <taxon>Parasedimentitalea</taxon>
    </lineage>
</organism>
<accession>A0A3T0N6W6</accession>
<reference evidence="2 3" key="1">
    <citation type="submission" date="2018-10" db="EMBL/GenBank/DDBJ databases">
        <title>Parasedimentitalea marina sp. nov., a psychrophilic bacterium isolated from deep seawater of the New Britain Trench.</title>
        <authorList>
            <person name="Cao J."/>
        </authorList>
    </citation>
    <scope>NUCLEOTIDE SEQUENCE [LARGE SCALE GENOMIC DNA]</scope>
    <source>
        <strain evidence="2 3">W43</strain>
    </source>
</reference>
<sequence>MSTKKNPPLLRRGQVNGPQEESPQGECLEHRFIDFLNIAKFGMQIGAIESHECDFAGTETIWRAFRPWAQFFRL</sequence>
<protein>
    <submittedName>
        <fullName evidence="2">Uncharacterized protein</fullName>
    </submittedName>
</protein>
<keyword evidence="3" id="KW-1185">Reference proteome</keyword>
<dbReference type="AlphaFoldDB" id="A0A3T0N6W6"/>
<gene>
    <name evidence="2" type="ORF">EBB79_19070</name>
</gene>
<dbReference type="EMBL" id="CP033219">
    <property type="protein sequence ID" value="AZV79768.1"/>
    <property type="molecule type" value="Genomic_DNA"/>
</dbReference>
<proteinExistence type="predicted"/>
<name>A0A3T0N6W6_9RHOB</name>